<keyword evidence="3 9" id="KW-0812">Transmembrane</keyword>
<dbReference type="Gene3D" id="3.40.50.300">
    <property type="entry name" value="P-loop containing nucleotide triphosphate hydrolases"/>
    <property type="match status" value="1"/>
</dbReference>
<dbReference type="EMBL" id="HBFX01018954">
    <property type="protein sequence ID" value="CAD8956947.1"/>
    <property type="molecule type" value="Transcribed_RNA"/>
</dbReference>
<evidence type="ECO:0000256" key="1">
    <source>
        <dbReference type="ARBA" id="ARBA00004141"/>
    </source>
</evidence>
<dbReference type="InterPro" id="IPR050352">
    <property type="entry name" value="ABCG_transporters"/>
</dbReference>
<evidence type="ECO:0000256" key="5">
    <source>
        <dbReference type="ARBA" id="ARBA00022840"/>
    </source>
</evidence>
<proteinExistence type="predicted"/>
<dbReference type="GO" id="GO:0140359">
    <property type="term" value="F:ABC-type transporter activity"/>
    <property type="evidence" value="ECO:0007669"/>
    <property type="project" value="InterPro"/>
</dbReference>
<feature type="compositionally biased region" description="Basic and acidic residues" evidence="8">
    <location>
        <begin position="601"/>
        <end position="622"/>
    </location>
</feature>
<evidence type="ECO:0000256" key="9">
    <source>
        <dbReference type="SAM" id="Phobius"/>
    </source>
</evidence>
<feature type="transmembrane region" description="Helical" evidence="9">
    <location>
        <begin position="460"/>
        <end position="481"/>
    </location>
</feature>
<feature type="transmembrane region" description="Helical" evidence="9">
    <location>
        <begin position="406"/>
        <end position="425"/>
    </location>
</feature>
<dbReference type="InterPro" id="IPR013525">
    <property type="entry name" value="ABC2_TM"/>
</dbReference>
<feature type="domain" description="ABC transporter" evidence="10">
    <location>
        <begin position="2"/>
        <end position="250"/>
    </location>
</feature>
<dbReference type="PANTHER" id="PTHR48041:SF91">
    <property type="entry name" value="ABC TRANSPORTER G FAMILY MEMBER 28"/>
    <property type="match status" value="1"/>
</dbReference>
<comment type="subcellular location">
    <subcellularLocation>
        <location evidence="1">Membrane</location>
        <topology evidence="1">Multi-pass membrane protein</topology>
    </subcellularLocation>
</comment>
<keyword evidence="4" id="KW-0547">Nucleotide-binding</keyword>
<feature type="transmembrane region" description="Helical" evidence="9">
    <location>
        <begin position="355"/>
        <end position="376"/>
    </location>
</feature>
<evidence type="ECO:0000256" key="8">
    <source>
        <dbReference type="SAM" id="MobiDB-lite"/>
    </source>
</evidence>
<name>A0A6U2AA71_HEMAN</name>
<sequence>MLVFEDMNCHLSSGWWGRCLGTANNTRLLDSVSGRGPTAIMGPCGAGKSTLLKTLALVRTGARSEGSVSYCGTPVTNDVFKTHMAFVPQHDHFQSVDTVREKLQSTADLVMKASAMEKREAVSRVLDLMGLASVADKRICDWKGDPVLSGGEQKKLSIAIALLYRPSVLFVDEPTTSLDSAAAANVMQLLRRATEDNGTATVLTIHQPTEDMLNSFSDILVLCKGGRVAFRGTGPEMAEYCSEVVNPDSPVVHQQPPAEHMMQLVSDDPDGMAERWRTRHRAPETIDPTDLPVAPPRPGALAQTWYLLHRQVRHAAFDRTLYLGRIATFQAATIIFAGIYHSAWERTQDQVTQRMFLSMWFMGLPTVLSVTVVHTLNHEAIELKRELHNGFYGAESYLVANTLTQIPSMCVMAIASIGVAGFWMADFDPHAFGPMFVVFVASFWCFENMAQMFALIPSRIIGMLLYIVWWFVCWFFGCVFIRERDIDWPLKAFVYILPFRWAIASVVRLAIGDGDYAGAAAADNEPEYVCSGNQDICYGRTGEQVLRSLARQWPTFAPKDNNWTEVGYLVCIALGFKLVFSLLFVYVTRPASPPRTPGKRQARDRGLSVRGLRRDSARESAV</sequence>
<organism evidence="11">
    <name type="scientific">Hemiselmis andersenii</name>
    <name type="common">Cryptophyte alga</name>
    <dbReference type="NCBI Taxonomy" id="464988"/>
    <lineage>
        <taxon>Eukaryota</taxon>
        <taxon>Cryptophyceae</taxon>
        <taxon>Cryptomonadales</taxon>
        <taxon>Hemiselmidaceae</taxon>
        <taxon>Hemiselmis</taxon>
    </lineage>
</organism>
<feature type="transmembrane region" description="Helical" evidence="9">
    <location>
        <begin position="322"/>
        <end position="343"/>
    </location>
</feature>
<dbReference type="InterPro" id="IPR027417">
    <property type="entry name" value="P-loop_NTPase"/>
</dbReference>
<reference evidence="11" key="1">
    <citation type="submission" date="2021-01" db="EMBL/GenBank/DDBJ databases">
        <authorList>
            <person name="Corre E."/>
            <person name="Pelletier E."/>
            <person name="Niang G."/>
            <person name="Scheremetjew M."/>
            <person name="Finn R."/>
            <person name="Kale V."/>
            <person name="Holt S."/>
            <person name="Cochrane G."/>
            <person name="Meng A."/>
            <person name="Brown T."/>
            <person name="Cohen L."/>
        </authorList>
    </citation>
    <scope>NUCLEOTIDE SEQUENCE</scope>
    <source>
        <strain evidence="11">CCMP644</strain>
    </source>
</reference>
<feature type="transmembrane region" description="Helical" evidence="9">
    <location>
        <begin position="566"/>
        <end position="587"/>
    </location>
</feature>
<dbReference type="SUPFAM" id="SSF52540">
    <property type="entry name" value="P-loop containing nucleoside triphosphate hydrolases"/>
    <property type="match status" value="1"/>
</dbReference>
<keyword evidence="6 9" id="KW-1133">Transmembrane helix</keyword>
<protein>
    <recommendedName>
        <fullName evidence="10">ABC transporter domain-containing protein</fullName>
    </recommendedName>
</protein>
<feature type="transmembrane region" description="Helical" evidence="9">
    <location>
        <begin position="432"/>
        <end position="454"/>
    </location>
</feature>
<dbReference type="Pfam" id="PF00005">
    <property type="entry name" value="ABC_tran"/>
    <property type="match status" value="1"/>
</dbReference>
<dbReference type="AlphaFoldDB" id="A0A6U2AA71"/>
<evidence type="ECO:0000256" key="6">
    <source>
        <dbReference type="ARBA" id="ARBA00022989"/>
    </source>
</evidence>
<dbReference type="InterPro" id="IPR003439">
    <property type="entry name" value="ABC_transporter-like_ATP-bd"/>
</dbReference>
<dbReference type="PANTHER" id="PTHR48041">
    <property type="entry name" value="ABC TRANSPORTER G FAMILY MEMBER 28"/>
    <property type="match status" value="1"/>
</dbReference>
<dbReference type="SMART" id="SM00382">
    <property type="entry name" value="AAA"/>
    <property type="match status" value="1"/>
</dbReference>
<dbReference type="GO" id="GO:0016020">
    <property type="term" value="C:membrane"/>
    <property type="evidence" value="ECO:0007669"/>
    <property type="project" value="UniProtKB-SubCell"/>
</dbReference>
<evidence type="ECO:0000256" key="7">
    <source>
        <dbReference type="ARBA" id="ARBA00023136"/>
    </source>
</evidence>
<keyword evidence="7 9" id="KW-0472">Membrane</keyword>
<evidence type="ECO:0000256" key="2">
    <source>
        <dbReference type="ARBA" id="ARBA00022448"/>
    </source>
</evidence>
<keyword evidence="2" id="KW-0813">Transport</keyword>
<evidence type="ECO:0000313" key="11">
    <source>
        <dbReference type="EMBL" id="CAD8956947.1"/>
    </source>
</evidence>
<dbReference type="InterPro" id="IPR003593">
    <property type="entry name" value="AAA+_ATPase"/>
</dbReference>
<evidence type="ECO:0000259" key="10">
    <source>
        <dbReference type="PROSITE" id="PS50893"/>
    </source>
</evidence>
<dbReference type="GO" id="GO:0016887">
    <property type="term" value="F:ATP hydrolysis activity"/>
    <property type="evidence" value="ECO:0007669"/>
    <property type="project" value="InterPro"/>
</dbReference>
<evidence type="ECO:0000256" key="3">
    <source>
        <dbReference type="ARBA" id="ARBA00022692"/>
    </source>
</evidence>
<keyword evidence="5" id="KW-0067">ATP-binding</keyword>
<feature type="region of interest" description="Disordered" evidence="8">
    <location>
        <begin position="591"/>
        <end position="622"/>
    </location>
</feature>
<dbReference type="PROSITE" id="PS50893">
    <property type="entry name" value="ABC_TRANSPORTER_2"/>
    <property type="match status" value="1"/>
</dbReference>
<evidence type="ECO:0000256" key="4">
    <source>
        <dbReference type="ARBA" id="ARBA00022741"/>
    </source>
</evidence>
<dbReference type="PROSITE" id="PS00211">
    <property type="entry name" value="ABC_TRANSPORTER_1"/>
    <property type="match status" value="1"/>
</dbReference>
<dbReference type="InterPro" id="IPR017871">
    <property type="entry name" value="ABC_transporter-like_CS"/>
</dbReference>
<accession>A0A6U2AA71</accession>
<feature type="transmembrane region" description="Helical" evidence="9">
    <location>
        <begin position="493"/>
        <end position="511"/>
    </location>
</feature>
<gene>
    <name evidence="11" type="ORF">HAND00432_LOCUS11486</name>
</gene>
<dbReference type="Pfam" id="PF01061">
    <property type="entry name" value="ABC2_membrane"/>
    <property type="match status" value="1"/>
</dbReference>
<dbReference type="GO" id="GO:0005524">
    <property type="term" value="F:ATP binding"/>
    <property type="evidence" value="ECO:0007669"/>
    <property type="project" value="UniProtKB-KW"/>
</dbReference>